<proteinExistence type="predicted"/>
<evidence type="ECO:0000313" key="1">
    <source>
        <dbReference type="EMBL" id="CAB4668352.1"/>
    </source>
</evidence>
<dbReference type="EMBL" id="CAEZWW010000040">
    <property type="protein sequence ID" value="CAB4668352.1"/>
    <property type="molecule type" value="Genomic_DNA"/>
</dbReference>
<organism evidence="1">
    <name type="scientific">freshwater metagenome</name>
    <dbReference type="NCBI Taxonomy" id="449393"/>
    <lineage>
        <taxon>unclassified sequences</taxon>
        <taxon>metagenomes</taxon>
        <taxon>ecological metagenomes</taxon>
    </lineage>
</organism>
<name>A0A6J6M391_9ZZZZ</name>
<protein>
    <submittedName>
        <fullName evidence="1">Unannotated protein</fullName>
    </submittedName>
</protein>
<reference evidence="1" key="1">
    <citation type="submission" date="2020-05" db="EMBL/GenBank/DDBJ databases">
        <authorList>
            <person name="Chiriac C."/>
            <person name="Salcher M."/>
            <person name="Ghai R."/>
            <person name="Kavagutti S V."/>
        </authorList>
    </citation>
    <scope>NUCLEOTIDE SEQUENCE</scope>
</reference>
<sequence length="188" mass="19273">MSTYSTRARIALSFLAATGLAAAAIAASPIASAATNPAKYEKAQVGLTYTVYAPTTSIDLKSSSFQLIDCGGGKDEQLIASFGSQMSNSGWINLNESQTGCEDGPDGVGLVTKFKVKGATATIMGSCKGQVSSCSKSNPALLRKGSGYTTVTLPAGSSALESTFVEVYTAGMSVKDIKAFVKGLMPVQ</sequence>
<gene>
    <name evidence="1" type="ORF">UFOPK2310_00475</name>
</gene>
<accession>A0A6J6M391</accession>
<dbReference type="AlphaFoldDB" id="A0A6J6M391"/>